<feature type="transmembrane region" description="Helical" evidence="18">
    <location>
        <begin position="168"/>
        <end position="185"/>
    </location>
</feature>
<feature type="compositionally biased region" description="Basic and acidic residues" evidence="17">
    <location>
        <begin position="483"/>
        <end position="495"/>
    </location>
</feature>
<dbReference type="EC" id="2.4.99.28" evidence="14"/>
<evidence type="ECO:0000256" key="15">
    <source>
        <dbReference type="ARBA" id="ARBA00049902"/>
    </source>
</evidence>
<feature type="transmembrane region" description="Helical" evidence="18">
    <location>
        <begin position="192"/>
        <end position="209"/>
    </location>
</feature>
<dbReference type="GO" id="GO:0008360">
    <property type="term" value="P:regulation of cell shape"/>
    <property type="evidence" value="ECO:0007669"/>
    <property type="project" value="UniProtKB-KW"/>
</dbReference>
<keyword evidence="6" id="KW-0573">Peptidoglycan synthesis</keyword>
<dbReference type="eggNOG" id="COG0772">
    <property type="taxonomic scope" value="Bacteria"/>
</dbReference>
<dbReference type="HOGENOM" id="CLU_029243_0_0_11"/>
<proteinExistence type="inferred from homology"/>
<evidence type="ECO:0000256" key="8">
    <source>
        <dbReference type="ARBA" id="ARBA00023136"/>
    </source>
</evidence>
<evidence type="ECO:0000256" key="12">
    <source>
        <dbReference type="ARBA" id="ARBA00041185"/>
    </source>
</evidence>
<dbReference type="RefSeq" id="WP_013888166.1">
    <property type="nucleotide sequence ID" value="NC_015673.1"/>
</dbReference>
<evidence type="ECO:0000313" key="20">
    <source>
        <dbReference type="Proteomes" id="UP000000492"/>
    </source>
</evidence>
<dbReference type="GO" id="GO:0051301">
    <property type="term" value="P:cell division"/>
    <property type="evidence" value="ECO:0007669"/>
    <property type="project" value="UniProtKB-KW"/>
</dbReference>
<dbReference type="OrthoDB" id="9768187at2"/>
<feature type="compositionally biased region" description="Basic and acidic residues" evidence="17">
    <location>
        <begin position="13"/>
        <end position="37"/>
    </location>
</feature>
<dbReference type="KEGG" id="crd:CRES_0793"/>
<dbReference type="GO" id="GO:0005886">
    <property type="term" value="C:plasma membrane"/>
    <property type="evidence" value="ECO:0007669"/>
    <property type="project" value="TreeGrafter"/>
</dbReference>
<feature type="transmembrane region" description="Helical" evidence="18">
    <location>
        <begin position="96"/>
        <end position="114"/>
    </location>
</feature>
<evidence type="ECO:0000256" key="7">
    <source>
        <dbReference type="ARBA" id="ARBA00022989"/>
    </source>
</evidence>
<keyword evidence="5" id="KW-0133">Cell shape</keyword>
<keyword evidence="19" id="KW-0131">Cell cycle</keyword>
<feature type="region of interest" description="Disordered" evidence="17">
    <location>
        <begin position="1"/>
        <end position="42"/>
    </location>
</feature>
<evidence type="ECO:0000256" key="6">
    <source>
        <dbReference type="ARBA" id="ARBA00022984"/>
    </source>
</evidence>
<dbReference type="PANTHER" id="PTHR30474:SF2">
    <property type="entry name" value="PEPTIDOGLYCAN GLYCOSYLTRANSFERASE FTSW-RELATED"/>
    <property type="match status" value="1"/>
</dbReference>
<feature type="region of interest" description="Disordered" evidence="17">
    <location>
        <begin position="448"/>
        <end position="544"/>
    </location>
</feature>
<dbReference type="STRING" id="662755.CRES_0793"/>
<dbReference type="InterPro" id="IPR001182">
    <property type="entry name" value="FtsW/RodA"/>
</dbReference>
<evidence type="ECO:0000313" key="19">
    <source>
        <dbReference type="EMBL" id="AEI09149.1"/>
    </source>
</evidence>
<gene>
    <name evidence="19" type="primary">ftsW</name>
    <name evidence="19" type="ordered locus">CRES_0793</name>
</gene>
<feature type="transmembrane region" description="Helical" evidence="18">
    <location>
        <begin position="215"/>
        <end position="231"/>
    </location>
</feature>
<evidence type="ECO:0000256" key="4">
    <source>
        <dbReference type="ARBA" id="ARBA00022692"/>
    </source>
</evidence>
<evidence type="ECO:0000256" key="3">
    <source>
        <dbReference type="ARBA" id="ARBA00022679"/>
    </source>
</evidence>
<keyword evidence="20" id="KW-1185">Reference proteome</keyword>
<keyword evidence="8 18" id="KW-0472">Membrane</keyword>
<feature type="compositionally biased region" description="Basic and acidic residues" evidence="17">
    <location>
        <begin position="505"/>
        <end position="529"/>
    </location>
</feature>
<dbReference type="PANTHER" id="PTHR30474">
    <property type="entry name" value="CELL CYCLE PROTEIN"/>
    <property type="match status" value="1"/>
</dbReference>
<evidence type="ECO:0000256" key="10">
    <source>
        <dbReference type="ARBA" id="ARBA00033270"/>
    </source>
</evidence>
<feature type="compositionally biased region" description="Basic residues" evidence="17">
    <location>
        <begin position="530"/>
        <end position="544"/>
    </location>
</feature>
<dbReference type="GO" id="GO:0009252">
    <property type="term" value="P:peptidoglycan biosynthetic process"/>
    <property type="evidence" value="ECO:0007669"/>
    <property type="project" value="UniProtKB-KW"/>
</dbReference>
<reference evidence="19 20" key="1">
    <citation type="journal article" date="2012" name="BMC Genomics">
        <title>Complete genome sequence, lifestyle, and multi-drug resistance of the human pathogen Corynebacterium resistens DSM 45100 isolated from blood samples of a leukemia patient.</title>
        <authorList>
            <person name="Schroder J."/>
            <person name="Maus I."/>
            <person name="Meyer K."/>
            <person name="Wordemann S."/>
            <person name="Blom J."/>
            <person name="Jaenicke S."/>
            <person name="Schneider J."/>
            <person name="Trost E."/>
            <person name="Tauch A."/>
        </authorList>
    </citation>
    <scope>NUCLEOTIDE SEQUENCE [LARGE SCALE GENOMIC DNA]</scope>
    <source>
        <strain evidence="20">DSM 45100 / JCM 12819 / CCUG 50093 / GTC 2026 / SICGH 158</strain>
    </source>
</reference>
<comment type="similarity">
    <text evidence="11">Belongs to the SEDS family. FtsW subfamily.</text>
</comment>
<feature type="transmembrane region" description="Helical" evidence="18">
    <location>
        <begin position="57"/>
        <end position="76"/>
    </location>
</feature>
<feature type="transmembrane region" description="Helical" evidence="18">
    <location>
        <begin position="321"/>
        <end position="348"/>
    </location>
</feature>
<comment type="subcellular location">
    <subcellularLocation>
        <location evidence="1">Membrane</location>
        <topology evidence="1">Multi-pass membrane protein</topology>
    </subcellularLocation>
</comment>
<organism evidence="19 20">
    <name type="scientific">Corynebacterium resistens (strain DSM 45100 / JCM 12819 / GTC 2026 / SICGH 158)</name>
    <dbReference type="NCBI Taxonomy" id="662755"/>
    <lineage>
        <taxon>Bacteria</taxon>
        <taxon>Bacillati</taxon>
        <taxon>Actinomycetota</taxon>
        <taxon>Actinomycetes</taxon>
        <taxon>Mycobacteriales</taxon>
        <taxon>Corynebacteriaceae</taxon>
        <taxon>Corynebacterium</taxon>
    </lineage>
</organism>
<evidence type="ECO:0000256" key="5">
    <source>
        <dbReference type="ARBA" id="ARBA00022960"/>
    </source>
</evidence>
<dbReference type="GO" id="GO:0015648">
    <property type="term" value="F:lipid-linked peptidoglycan transporter activity"/>
    <property type="evidence" value="ECO:0007669"/>
    <property type="project" value="TreeGrafter"/>
</dbReference>
<evidence type="ECO:0000256" key="1">
    <source>
        <dbReference type="ARBA" id="ARBA00004141"/>
    </source>
</evidence>
<dbReference type="GO" id="GO:0008955">
    <property type="term" value="F:peptidoglycan glycosyltransferase activity"/>
    <property type="evidence" value="ECO:0007669"/>
    <property type="project" value="UniProtKB-EC"/>
</dbReference>
<dbReference type="AlphaFoldDB" id="F8E010"/>
<evidence type="ECO:0000256" key="9">
    <source>
        <dbReference type="ARBA" id="ARBA00032370"/>
    </source>
</evidence>
<evidence type="ECO:0000256" key="14">
    <source>
        <dbReference type="ARBA" id="ARBA00044770"/>
    </source>
</evidence>
<comment type="catalytic activity">
    <reaction evidence="15">
        <text>[GlcNAc-(1-&gt;4)-Mur2Ac(oyl-L-Ala-gamma-D-Glu-L-Lys-D-Ala-D-Ala)](n)-di-trans,octa-cis-undecaprenyl diphosphate + beta-D-GlcNAc-(1-&gt;4)-Mur2Ac(oyl-L-Ala-gamma-D-Glu-L-Lys-D-Ala-D-Ala)-di-trans,octa-cis-undecaprenyl diphosphate = [GlcNAc-(1-&gt;4)-Mur2Ac(oyl-L-Ala-gamma-D-Glu-L-Lys-D-Ala-D-Ala)](n+1)-di-trans,octa-cis-undecaprenyl diphosphate + di-trans,octa-cis-undecaprenyl diphosphate + H(+)</text>
        <dbReference type="Rhea" id="RHEA:23708"/>
        <dbReference type="Rhea" id="RHEA-COMP:9602"/>
        <dbReference type="Rhea" id="RHEA-COMP:9603"/>
        <dbReference type="ChEBI" id="CHEBI:15378"/>
        <dbReference type="ChEBI" id="CHEBI:58405"/>
        <dbReference type="ChEBI" id="CHEBI:60033"/>
        <dbReference type="ChEBI" id="CHEBI:78435"/>
        <dbReference type="EC" id="2.4.99.28"/>
    </reaction>
</comment>
<evidence type="ECO:0000256" key="18">
    <source>
        <dbReference type="SAM" id="Phobius"/>
    </source>
</evidence>
<feature type="transmembrane region" description="Helical" evidence="18">
    <location>
        <begin position="238"/>
        <end position="256"/>
    </location>
</feature>
<sequence length="544" mass="59737">MTQSLPRRSANGEPRHYRAKDLSDDRLGDRRSREGKENAPASKAARKRLARLATPQLNYLVIMAVTMILTVIGLTMVLSSSMVTSYAGGSSVWAEFLKQAIVVFIGLIGMRFALQLRPVTIRRIAPWLLLFSFLLLIAVLIPGIGVGGEEVGSNSWIRFGPVGIQPSEVAKLALAVWGASILPLARRPGNSLITVPVFMGGTSLILVLVLMQKDLGMMFALAIVVLALFFFSGINTRAIGWSMALLAGLGVIYTLSHNFRSARFTTWLETFRLDFAESSTKSSSYQSHQGILSLSDGGFLGAGLGQSRAKWFYLPEAKNDFIFAVIGEELGFVGAVIVVILFATLGLFGIRTALAQKDPFMRLLAATLTVGVVVQAFFNMGYVVGFVPMTGVQLPLISAGGSSAIVTLVTLGLLANCARHEPEAISSMQHEGRPFIDRLLFLPEPVPHIAGDQRRTERRSTTHVYGEPVTRQRPVGGAMSQDFAKDRERTEQLRERNRRYGGGTRADRYDSARRTKLPEREAPTSDQRRTSRRSVPRNTPRRRS</sequence>
<keyword evidence="2" id="KW-0328">Glycosyltransferase</keyword>
<dbReference type="GO" id="GO:0032153">
    <property type="term" value="C:cell division site"/>
    <property type="evidence" value="ECO:0007669"/>
    <property type="project" value="TreeGrafter"/>
</dbReference>
<dbReference type="Pfam" id="PF01098">
    <property type="entry name" value="FTSW_RODA_SPOVE"/>
    <property type="match status" value="1"/>
</dbReference>
<feature type="transmembrane region" description="Helical" evidence="18">
    <location>
        <begin position="396"/>
        <end position="418"/>
    </location>
</feature>
<accession>F8E010</accession>
<feature type="transmembrane region" description="Helical" evidence="18">
    <location>
        <begin position="126"/>
        <end position="148"/>
    </location>
</feature>
<dbReference type="Proteomes" id="UP000000492">
    <property type="component" value="Chromosome"/>
</dbReference>
<protein>
    <recommendedName>
        <fullName evidence="12">Probable peptidoglycan glycosyltransferase FtsW</fullName>
        <ecNumber evidence="14">2.4.99.28</ecNumber>
    </recommendedName>
    <alternativeName>
        <fullName evidence="13">Cell division protein FtsW</fullName>
    </alternativeName>
    <alternativeName>
        <fullName evidence="10">Cell wall polymerase</fullName>
    </alternativeName>
    <alternativeName>
        <fullName evidence="9">Peptidoglycan polymerase</fullName>
    </alternativeName>
</protein>
<evidence type="ECO:0000256" key="2">
    <source>
        <dbReference type="ARBA" id="ARBA00022676"/>
    </source>
</evidence>
<feature type="compositionally biased region" description="Basic and acidic residues" evidence="17">
    <location>
        <begin position="451"/>
        <end position="460"/>
    </location>
</feature>
<keyword evidence="7 18" id="KW-1133">Transmembrane helix</keyword>
<evidence type="ECO:0000256" key="13">
    <source>
        <dbReference type="ARBA" id="ARBA00041418"/>
    </source>
</evidence>
<keyword evidence="3" id="KW-0808">Transferase</keyword>
<dbReference type="EMBL" id="CP002857">
    <property type="protein sequence ID" value="AEI09149.1"/>
    <property type="molecule type" value="Genomic_DNA"/>
</dbReference>
<evidence type="ECO:0000256" key="17">
    <source>
        <dbReference type="SAM" id="MobiDB-lite"/>
    </source>
</evidence>
<feature type="transmembrane region" description="Helical" evidence="18">
    <location>
        <begin position="360"/>
        <end position="384"/>
    </location>
</feature>
<evidence type="ECO:0000256" key="16">
    <source>
        <dbReference type="ARBA" id="ARBA00049966"/>
    </source>
</evidence>
<keyword evidence="4 18" id="KW-0812">Transmembrane</keyword>
<keyword evidence="19" id="KW-0132">Cell division</keyword>
<name>F8E010_CORRG</name>
<evidence type="ECO:0000256" key="11">
    <source>
        <dbReference type="ARBA" id="ARBA00038053"/>
    </source>
</evidence>
<comment type="function">
    <text evidence="16">Peptidoglycan polymerase that is essential for cell division.</text>
</comment>